<dbReference type="InterPro" id="IPR053168">
    <property type="entry name" value="Glutamic_endopeptidase"/>
</dbReference>
<keyword evidence="4" id="KW-1185">Reference proteome</keyword>
<organism evidence="3 4">
    <name type="scientific">Polyangium spumosum</name>
    <dbReference type="NCBI Taxonomy" id="889282"/>
    <lineage>
        <taxon>Bacteria</taxon>
        <taxon>Pseudomonadati</taxon>
        <taxon>Myxococcota</taxon>
        <taxon>Polyangia</taxon>
        <taxon>Polyangiales</taxon>
        <taxon>Polyangiaceae</taxon>
        <taxon>Polyangium</taxon>
    </lineage>
</organism>
<sequence>MVLKGVSIVLIAHILSGCVIRFGPLDEDGDGTSVNDERPTLPTPKPPGGGTPAPSEEEPVLDDAAQARQAEVDEYIRDTIYDGATIVDSFMLPSGDVVDFLDRNTLPAVPYEPPVLPFSQADLTLPPGVELGKSELEQIPQLLALAETATPMHRPTFWPYVLGETDATSLQDYLDRHQLGGEPGGSEHLHAGISVDVPNRGVGGFVNQFRPEVQPGSFSLIEFAVGCPAKGIPQEMVGVAISIDKVNGFGKNNTTLTDNHARLHVEYAITNPSTGKLEYTWDHKDGKFKPNKLPHLHYPGEKVDVSEIGGKQVEHLLAIYQDLMGNWWIAYQGHILGHYPADLFKSLNSQACRADWYGEVARFKPKAPTPWPATEMGSGKFPNINDLSNTAYVRNPAFVESFGLVAPAYSMVLDSLTEQASCYNHSEPQDGTLLGDRLLYLGGQGGKAQGCVWP</sequence>
<dbReference type="PROSITE" id="PS52045">
    <property type="entry name" value="NEPROSIN_PEP_CD"/>
    <property type="match status" value="1"/>
</dbReference>
<dbReference type="Pfam" id="PF03080">
    <property type="entry name" value="Neprosin"/>
    <property type="match status" value="1"/>
</dbReference>
<protein>
    <submittedName>
        <fullName evidence="3">DUF239 domain-containing protein</fullName>
    </submittedName>
</protein>
<dbReference type="Proteomes" id="UP000440224">
    <property type="component" value="Unassembled WGS sequence"/>
</dbReference>
<dbReference type="AlphaFoldDB" id="A0A6N7PWY4"/>
<dbReference type="PROSITE" id="PS51257">
    <property type="entry name" value="PROKAR_LIPOPROTEIN"/>
    <property type="match status" value="1"/>
</dbReference>
<name>A0A6N7PWY4_9BACT</name>
<proteinExistence type="predicted"/>
<comment type="caution">
    <text evidence="3">The sequence shown here is derived from an EMBL/GenBank/DDBJ whole genome shotgun (WGS) entry which is preliminary data.</text>
</comment>
<dbReference type="EMBL" id="WJIE01000013">
    <property type="protein sequence ID" value="MRG96742.1"/>
    <property type="molecule type" value="Genomic_DNA"/>
</dbReference>
<reference evidence="3 4" key="1">
    <citation type="submission" date="2019-10" db="EMBL/GenBank/DDBJ databases">
        <title>A soil myxobacterium in the family Polyangiaceae.</title>
        <authorList>
            <person name="Li Y."/>
            <person name="Wang J."/>
        </authorList>
    </citation>
    <scope>NUCLEOTIDE SEQUENCE [LARGE SCALE GENOMIC DNA]</scope>
    <source>
        <strain evidence="3 4">DSM 14734</strain>
    </source>
</reference>
<feature type="region of interest" description="Disordered" evidence="1">
    <location>
        <begin position="27"/>
        <end position="62"/>
    </location>
</feature>
<dbReference type="PANTHER" id="PTHR31589:SF223">
    <property type="entry name" value="PROTEIN, PUTATIVE (DUF239)-RELATED"/>
    <property type="match status" value="1"/>
</dbReference>
<accession>A0A6N7PWY4</accession>
<dbReference type="OrthoDB" id="5934790at2"/>
<evidence type="ECO:0000256" key="1">
    <source>
        <dbReference type="SAM" id="MobiDB-lite"/>
    </source>
</evidence>
<feature type="domain" description="Neprosin PEP catalytic" evidence="2">
    <location>
        <begin position="180"/>
        <end position="452"/>
    </location>
</feature>
<dbReference type="PANTHER" id="PTHR31589">
    <property type="entry name" value="PROTEIN, PUTATIVE (DUF239)-RELATED-RELATED"/>
    <property type="match status" value="1"/>
</dbReference>
<evidence type="ECO:0000259" key="2">
    <source>
        <dbReference type="PROSITE" id="PS52045"/>
    </source>
</evidence>
<gene>
    <name evidence="3" type="ORF">GF068_33190</name>
</gene>
<evidence type="ECO:0000313" key="3">
    <source>
        <dbReference type="EMBL" id="MRG96742.1"/>
    </source>
</evidence>
<evidence type="ECO:0000313" key="4">
    <source>
        <dbReference type="Proteomes" id="UP000440224"/>
    </source>
</evidence>
<dbReference type="InterPro" id="IPR004314">
    <property type="entry name" value="Neprosin"/>
</dbReference>